<organism evidence="2 3">
    <name type="scientific">Candidatus Zambryskibacteria bacterium CG_4_9_14_3_um_filter_42_15</name>
    <dbReference type="NCBI Taxonomy" id="1975112"/>
    <lineage>
        <taxon>Bacteria</taxon>
        <taxon>Candidatus Zambryskiibacteriota</taxon>
    </lineage>
</organism>
<dbReference type="AlphaFoldDB" id="A0A2M7WST5"/>
<keyword evidence="1" id="KW-0472">Membrane</keyword>
<evidence type="ECO:0000313" key="2">
    <source>
        <dbReference type="EMBL" id="PJA33044.1"/>
    </source>
</evidence>
<name>A0A2M7WST5_9BACT</name>
<sequence>MRIPYFIQGALFGPALIGLTLMLKVICPASADAGCFADNLAVPIFLPLIFVYNVVDENLVMIHELWFLLLYWSFVGLLIGFIFDLRNRRSLY</sequence>
<feature type="transmembrane region" description="Helical" evidence="1">
    <location>
        <begin position="65"/>
        <end position="83"/>
    </location>
</feature>
<keyword evidence="1" id="KW-0812">Transmembrane</keyword>
<evidence type="ECO:0000313" key="3">
    <source>
        <dbReference type="Proteomes" id="UP000230758"/>
    </source>
</evidence>
<feature type="transmembrane region" description="Helical" evidence="1">
    <location>
        <begin position="35"/>
        <end position="53"/>
    </location>
</feature>
<keyword evidence="1" id="KW-1133">Transmembrane helix</keyword>
<proteinExistence type="predicted"/>
<evidence type="ECO:0000256" key="1">
    <source>
        <dbReference type="SAM" id="Phobius"/>
    </source>
</evidence>
<reference evidence="3" key="1">
    <citation type="submission" date="2017-09" db="EMBL/GenBank/DDBJ databases">
        <title>Depth-based differentiation of microbial function through sediment-hosted aquifers and enrichment of novel symbionts in the deep terrestrial subsurface.</title>
        <authorList>
            <person name="Probst A.J."/>
            <person name="Ladd B."/>
            <person name="Jarett J.K."/>
            <person name="Geller-Mcgrath D.E."/>
            <person name="Sieber C.M.K."/>
            <person name="Emerson J.B."/>
            <person name="Anantharaman K."/>
            <person name="Thomas B.C."/>
            <person name="Malmstrom R."/>
            <person name="Stieglmeier M."/>
            <person name="Klingl A."/>
            <person name="Woyke T."/>
            <person name="Ryan C.M."/>
            <person name="Banfield J.F."/>
        </authorList>
    </citation>
    <scope>NUCLEOTIDE SEQUENCE [LARGE SCALE GENOMIC DNA]</scope>
</reference>
<dbReference type="Proteomes" id="UP000230758">
    <property type="component" value="Unassembled WGS sequence"/>
</dbReference>
<feature type="transmembrane region" description="Helical" evidence="1">
    <location>
        <begin position="6"/>
        <end position="23"/>
    </location>
</feature>
<protein>
    <submittedName>
        <fullName evidence="2">Uncharacterized protein</fullName>
    </submittedName>
</protein>
<accession>A0A2M7WST5</accession>
<comment type="caution">
    <text evidence="2">The sequence shown here is derived from an EMBL/GenBank/DDBJ whole genome shotgun (WGS) entry which is preliminary data.</text>
</comment>
<gene>
    <name evidence="2" type="ORF">CO185_00715</name>
</gene>
<dbReference type="EMBL" id="PFXF01000012">
    <property type="protein sequence ID" value="PJA33044.1"/>
    <property type="molecule type" value="Genomic_DNA"/>
</dbReference>